<evidence type="ECO:0000313" key="7">
    <source>
        <dbReference type="Proteomes" id="UP000254575"/>
    </source>
</evidence>
<dbReference type="GO" id="GO:0019464">
    <property type="term" value="P:glycine decarboxylation via glycine cleavage system"/>
    <property type="evidence" value="ECO:0007669"/>
    <property type="project" value="UniProtKB-UniRule"/>
</dbReference>
<dbReference type="HAMAP" id="MF_00272">
    <property type="entry name" value="GcvH"/>
    <property type="match status" value="1"/>
</dbReference>
<dbReference type="CDD" id="cd06848">
    <property type="entry name" value="GCS_H"/>
    <property type="match status" value="1"/>
</dbReference>
<reference evidence="6 7" key="1">
    <citation type="submission" date="2018-06" db="EMBL/GenBank/DDBJ databases">
        <authorList>
            <consortium name="Pathogen Informatics"/>
            <person name="Doyle S."/>
        </authorList>
    </citation>
    <scope>NUCLEOTIDE SEQUENCE [LARGE SCALE GENOMIC DNA]</scope>
    <source>
        <strain evidence="6 7">NCTC10717</strain>
    </source>
</reference>
<gene>
    <name evidence="3 6" type="primary">gcvH</name>
    <name evidence="6" type="ORF">NCTC10717_01806</name>
</gene>
<dbReference type="InterPro" id="IPR033753">
    <property type="entry name" value="GCV_H/Fam206"/>
</dbReference>
<feature type="domain" description="Lipoyl-binding" evidence="5">
    <location>
        <begin position="17"/>
        <end position="99"/>
    </location>
</feature>
<proteinExistence type="inferred from homology"/>
<dbReference type="Pfam" id="PF01597">
    <property type="entry name" value="GCV_H"/>
    <property type="match status" value="1"/>
</dbReference>
<dbReference type="PANTHER" id="PTHR11715">
    <property type="entry name" value="GLYCINE CLEAVAGE SYSTEM H PROTEIN"/>
    <property type="match status" value="1"/>
</dbReference>
<keyword evidence="7" id="KW-1185">Reference proteome</keyword>
<dbReference type="GO" id="GO:0005737">
    <property type="term" value="C:cytoplasm"/>
    <property type="evidence" value="ECO:0007669"/>
    <property type="project" value="TreeGrafter"/>
</dbReference>
<dbReference type="InterPro" id="IPR003016">
    <property type="entry name" value="2-oxoA_DH_lipoyl-BS"/>
</dbReference>
<dbReference type="InterPro" id="IPR002930">
    <property type="entry name" value="GCV_H"/>
</dbReference>
<dbReference type="OrthoDB" id="9796712at2"/>
<dbReference type="PROSITE" id="PS00189">
    <property type="entry name" value="LIPOYL"/>
    <property type="match status" value="1"/>
</dbReference>
<accession>A0A380N2P9</accession>
<organism evidence="6 7">
    <name type="scientific">Suttonella indologenes</name>
    <dbReference type="NCBI Taxonomy" id="13276"/>
    <lineage>
        <taxon>Bacteria</taxon>
        <taxon>Pseudomonadati</taxon>
        <taxon>Pseudomonadota</taxon>
        <taxon>Gammaproteobacteria</taxon>
        <taxon>Cardiobacteriales</taxon>
        <taxon>Cardiobacteriaceae</taxon>
        <taxon>Suttonella</taxon>
    </lineage>
</organism>
<evidence type="ECO:0000259" key="5">
    <source>
        <dbReference type="PROSITE" id="PS50968"/>
    </source>
</evidence>
<dbReference type="NCBIfam" id="TIGR00527">
    <property type="entry name" value="gcvH"/>
    <property type="match status" value="1"/>
</dbReference>
<name>A0A380N2P9_9GAMM</name>
<sequence length="120" mass="12723">MKFYTQDHEWISVDGEIATIGISEHAQDALGDIVFVDLPAIGAQVSTGAEAAVVESVKAAGEVNAPASGEVLEINEALVDQPSLINSSAEDEGWIFKIKLSNPAEIDSLMDSATYQAFLE</sequence>
<comment type="subunit">
    <text evidence="3">The glycine cleavage system is composed of four proteins: P, T, L and H.</text>
</comment>
<evidence type="ECO:0000313" key="6">
    <source>
        <dbReference type="EMBL" id="SUO98067.1"/>
    </source>
</evidence>
<dbReference type="RefSeq" id="WP_115218938.1">
    <property type="nucleotide sequence ID" value="NZ_UHIA01000004.1"/>
</dbReference>
<dbReference type="GO" id="GO:0009249">
    <property type="term" value="P:protein lipoylation"/>
    <property type="evidence" value="ECO:0007669"/>
    <property type="project" value="TreeGrafter"/>
</dbReference>
<keyword evidence="2 3" id="KW-0450">Lipoyl</keyword>
<dbReference type="GO" id="GO:0005960">
    <property type="term" value="C:glycine cleavage complex"/>
    <property type="evidence" value="ECO:0007669"/>
    <property type="project" value="InterPro"/>
</dbReference>
<evidence type="ECO:0000256" key="4">
    <source>
        <dbReference type="PIRSR" id="PIRSR617453-50"/>
    </source>
</evidence>
<dbReference type="EMBL" id="UHIA01000004">
    <property type="protein sequence ID" value="SUO98067.1"/>
    <property type="molecule type" value="Genomic_DNA"/>
</dbReference>
<dbReference type="AlphaFoldDB" id="A0A380N2P9"/>
<dbReference type="NCBIfam" id="NF002270">
    <property type="entry name" value="PRK01202.1"/>
    <property type="match status" value="1"/>
</dbReference>
<evidence type="ECO:0000256" key="3">
    <source>
        <dbReference type="HAMAP-Rule" id="MF_00272"/>
    </source>
</evidence>
<dbReference type="SUPFAM" id="SSF51230">
    <property type="entry name" value="Single hybrid motif"/>
    <property type="match status" value="1"/>
</dbReference>
<feature type="modified residue" description="N6-lipoyllysine" evidence="3 4">
    <location>
        <position position="58"/>
    </location>
</feature>
<dbReference type="Gene3D" id="2.40.50.100">
    <property type="match status" value="1"/>
</dbReference>
<dbReference type="PANTHER" id="PTHR11715:SF3">
    <property type="entry name" value="GLYCINE CLEAVAGE SYSTEM H PROTEIN-RELATED"/>
    <property type="match status" value="1"/>
</dbReference>
<dbReference type="PROSITE" id="PS50968">
    <property type="entry name" value="BIOTINYL_LIPOYL"/>
    <property type="match status" value="1"/>
</dbReference>
<evidence type="ECO:0000256" key="2">
    <source>
        <dbReference type="ARBA" id="ARBA00022823"/>
    </source>
</evidence>
<dbReference type="InterPro" id="IPR000089">
    <property type="entry name" value="Biotin_lipoyl"/>
</dbReference>
<dbReference type="InterPro" id="IPR017453">
    <property type="entry name" value="GCV_H_sub"/>
</dbReference>
<comment type="function">
    <text evidence="3">The glycine cleavage system catalyzes the degradation of glycine. The H protein shuttles the methylamine group of glycine from the P protein to the T protein.</text>
</comment>
<evidence type="ECO:0000256" key="1">
    <source>
        <dbReference type="ARBA" id="ARBA00009249"/>
    </source>
</evidence>
<protein>
    <recommendedName>
        <fullName evidence="3">Glycine cleavage system H protein</fullName>
    </recommendedName>
</protein>
<dbReference type="InterPro" id="IPR011053">
    <property type="entry name" value="Single_hybrid_motif"/>
</dbReference>
<comment type="similarity">
    <text evidence="1 3">Belongs to the GcvH family.</text>
</comment>
<comment type="cofactor">
    <cofactor evidence="3">
        <name>(R)-lipoate</name>
        <dbReference type="ChEBI" id="CHEBI:83088"/>
    </cofactor>
    <text evidence="3">Binds 1 lipoyl cofactor covalently.</text>
</comment>
<dbReference type="Proteomes" id="UP000254575">
    <property type="component" value="Unassembled WGS sequence"/>
</dbReference>